<feature type="transmembrane region" description="Helical" evidence="4">
    <location>
        <begin position="448"/>
        <end position="466"/>
    </location>
</feature>
<name>A0A1G5RWR0_PSEXY</name>
<feature type="transmembrane region" description="Helical" evidence="4">
    <location>
        <begin position="25"/>
        <end position="45"/>
    </location>
</feature>
<keyword evidence="6" id="KW-0282">Flagellum</keyword>
<organism evidence="6 7">
    <name type="scientific">Pseudobutyrivibrio xylanivorans</name>
    <dbReference type="NCBI Taxonomy" id="185007"/>
    <lineage>
        <taxon>Bacteria</taxon>
        <taxon>Bacillati</taxon>
        <taxon>Bacillota</taxon>
        <taxon>Clostridia</taxon>
        <taxon>Lachnospirales</taxon>
        <taxon>Lachnospiraceae</taxon>
        <taxon>Pseudobutyrivibrio</taxon>
    </lineage>
</organism>
<dbReference type="Proteomes" id="UP000199428">
    <property type="component" value="Unassembled WGS sequence"/>
</dbReference>
<evidence type="ECO:0000259" key="5">
    <source>
        <dbReference type="Pfam" id="PF01514"/>
    </source>
</evidence>
<evidence type="ECO:0000256" key="4">
    <source>
        <dbReference type="SAM" id="Phobius"/>
    </source>
</evidence>
<dbReference type="AlphaFoldDB" id="A0A1G5RWR0"/>
<dbReference type="InterPro" id="IPR043427">
    <property type="entry name" value="YscJ/FliF"/>
</dbReference>
<accession>A0A1G5RWR0</accession>
<dbReference type="RefSeq" id="WP_028246923.1">
    <property type="nucleotide sequence ID" value="NZ_FMWK01000005.1"/>
</dbReference>
<protein>
    <submittedName>
        <fullName evidence="6">Flagellar M-ring protein FliF</fullName>
    </submittedName>
</protein>
<evidence type="ECO:0000313" key="7">
    <source>
        <dbReference type="Proteomes" id="UP000199428"/>
    </source>
</evidence>
<dbReference type="InterPro" id="IPR045851">
    <property type="entry name" value="AMP-bd_C_sf"/>
</dbReference>
<reference evidence="6 7" key="1">
    <citation type="submission" date="2016-10" db="EMBL/GenBank/DDBJ databases">
        <authorList>
            <person name="de Groot N.N."/>
        </authorList>
    </citation>
    <scope>NUCLEOTIDE SEQUENCE [LARGE SCALE GENOMIC DNA]</scope>
    <source>
        <strain evidence="6 7">DSM 10317</strain>
    </source>
</reference>
<keyword evidence="4" id="KW-0812">Transmembrane</keyword>
<feature type="region of interest" description="Disordered" evidence="3">
    <location>
        <begin position="292"/>
        <end position="319"/>
    </location>
</feature>
<sequence>MPEQIQAILNRLLEWWRKFTRRQQVLIISITAVVIVSFIILAVVITRPTMMQLVVCEDGKQAAAVKELLETEKIMYETSPDGFTFYIDEKDEGRANVLLGSNEIPTSKYSVDNVFDGGFSATEADKQKKYKKYLEEQFATDLEAFEMIDKARVTLNIPEDDGTIIARDQPGWSSVILTLNSPISEETIEGLARHLATNLANETTDNITIMDTEGNLLYPNAQMGTAGASASANQDARDKARAEIVNRVQTVLEGTNLYDAVSVGVNLSMSFDENSYVHYDYSVDEGRTEGYLDWEKGSSSSSTGGSGGVPGTDSNDDDTTYVIEDENKTQASTEDFEKDYLPDEKITTHKDEIGKQSLEDSSISVTCKKFAIYNEDKMEKDGTLTEAGQTFDEFVKANSNPVQLEVTDDIIEVVARTTGFPTSNVKVVAYEIPMFQYSEGPPISVTDIIQIVLAALIFAMLGFVVFRSLKTEEEEPVEQELTIDDLIASTAQEEEEELEDIGYTEKSEARILIEKFVDEKPEAVAQLLRNWLNEDWG</sequence>
<dbReference type="Gene3D" id="3.30.300.30">
    <property type="match status" value="1"/>
</dbReference>
<dbReference type="Pfam" id="PF01514">
    <property type="entry name" value="YscJ_FliF"/>
    <property type="match status" value="1"/>
</dbReference>
<dbReference type="EMBL" id="FMWK01000005">
    <property type="protein sequence ID" value="SCZ78483.1"/>
    <property type="molecule type" value="Genomic_DNA"/>
</dbReference>
<feature type="domain" description="Flagellar M-ring N-terminal" evidence="5">
    <location>
        <begin position="46"/>
        <end position="217"/>
    </location>
</feature>
<proteinExistence type="predicted"/>
<keyword evidence="2 4" id="KW-0472">Membrane</keyword>
<comment type="subcellular location">
    <subcellularLocation>
        <location evidence="1">Membrane</location>
    </subcellularLocation>
</comment>
<dbReference type="PANTHER" id="PTHR30046:SF0">
    <property type="entry name" value="FLAGELLAR M-RING PROTEIN"/>
    <property type="match status" value="1"/>
</dbReference>
<keyword evidence="4" id="KW-1133">Transmembrane helix</keyword>
<evidence type="ECO:0000256" key="3">
    <source>
        <dbReference type="SAM" id="MobiDB-lite"/>
    </source>
</evidence>
<keyword evidence="6" id="KW-0969">Cilium</keyword>
<dbReference type="PANTHER" id="PTHR30046">
    <property type="entry name" value="FLAGELLAR M-RING PROTEIN"/>
    <property type="match status" value="1"/>
</dbReference>
<gene>
    <name evidence="6" type="ORF">SAMN02910350_01294</name>
</gene>
<evidence type="ECO:0000256" key="2">
    <source>
        <dbReference type="ARBA" id="ARBA00023136"/>
    </source>
</evidence>
<dbReference type="GO" id="GO:0016020">
    <property type="term" value="C:membrane"/>
    <property type="evidence" value="ECO:0007669"/>
    <property type="project" value="UniProtKB-SubCell"/>
</dbReference>
<evidence type="ECO:0000313" key="6">
    <source>
        <dbReference type="EMBL" id="SCZ78483.1"/>
    </source>
</evidence>
<evidence type="ECO:0000256" key="1">
    <source>
        <dbReference type="ARBA" id="ARBA00004370"/>
    </source>
</evidence>
<keyword evidence="6" id="KW-0966">Cell projection</keyword>
<dbReference type="InterPro" id="IPR006182">
    <property type="entry name" value="FliF_N_dom"/>
</dbReference>